<dbReference type="EC" id="2.5.1.17" evidence="1"/>
<gene>
    <name evidence="1" type="ordered locus">RUM_21090</name>
</gene>
<dbReference type="GO" id="GO:0005524">
    <property type="term" value="F:ATP binding"/>
    <property type="evidence" value="ECO:0007669"/>
    <property type="project" value="InterPro"/>
</dbReference>
<dbReference type="PIRSF" id="PIRSF015617">
    <property type="entry name" value="Adensltrnsf_CobA"/>
    <property type="match status" value="1"/>
</dbReference>
<evidence type="ECO:0000313" key="2">
    <source>
        <dbReference type="Proteomes" id="UP000007054"/>
    </source>
</evidence>
<accession>D4LET4</accession>
<keyword evidence="1" id="KW-0808">Transferase</keyword>
<dbReference type="PATRIC" id="fig|213810.4.peg.1998"/>
<dbReference type="AlphaFoldDB" id="D4LET4"/>
<dbReference type="PANTHER" id="PTHR46638">
    <property type="entry name" value="CORRINOID ADENOSYLTRANSFERASE"/>
    <property type="match status" value="1"/>
</dbReference>
<dbReference type="GO" id="GO:0008817">
    <property type="term" value="F:corrinoid adenosyltransferase activity"/>
    <property type="evidence" value="ECO:0007669"/>
    <property type="project" value="UniProtKB-EC"/>
</dbReference>
<organism evidence="1 2">
    <name type="scientific">Ruminococcus champanellensis (strain DSM 18848 / JCM 17042 / KCTC 15320 / 18P13)</name>
    <dbReference type="NCBI Taxonomy" id="213810"/>
    <lineage>
        <taxon>Bacteria</taxon>
        <taxon>Bacillati</taxon>
        <taxon>Bacillota</taxon>
        <taxon>Clostridia</taxon>
        <taxon>Eubacteriales</taxon>
        <taxon>Oscillospiraceae</taxon>
        <taxon>Ruminococcus</taxon>
    </lineage>
</organism>
<dbReference type="STRING" id="213810.RUM_21090"/>
<reference evidence="1" key="2">
    <citation type="submission" date="2010-03" db="EMBL/GenBank/DDBJ databases">
        <authorList>
            <person name="Pajon A."/>
        </authorList>
    </citation>
    <scope>NUCLEOTIDE SEQUENCE</scope>
    <source>
        <strain evidence="1">Type strain: 18P13</strain>
    </source>
</reference>
<proteinExistence type="predicted"/>
<dbReference type="HOGENOM" id="CLU_088595_2_0_9"/>
<dbReference type="KEGG" id="rch:RUM_21090"/>
<name>D4LET4_RUMC1</name>
<dbReference type="BioCyc" id="RCHA213810:RUM_RS10235-MONOMER"/>
<dbReference type="GeneID" id="83156770"/>
<dbReference type="GO" id="GO:0009236">
    <property type="term" value="P:cobalamin biosynthetic process"/>
    <property type="evidence" value="ECO:0007669"/>
    <property type="project" value="InterPro"/>
</dbReference>
<evidence type="ECO:0000313" key="1">
    <source>
        <dbReference type="EMBL" id="CBL18129.1"/>
    </source>
</evidence>
<dbReference type="Pfam" id="PF02572">
    <property type="entry name" value="CobA_CobO_BtuR"/>
    <property type="match status" value="1"/>
</dbReference>
<dbReference type="PANTHER" id="PTHR46638:SF1">
    <property type="entry name" value="CORRINOID ADENOSYLTRANSFERASE"/>
    <property type="match status" value="1"/>
</dbReference>
<dbReference type="InterPro" id="IPR003724">
    <property type="entry name" value="CblAdoTrfase_CobA"/>
</dbReference>
<dbReference type="Gene3D" id="3.40.50.300">
    <property type="entry name" value="P-loop containing nucleotide triphosphate hydrolases"/>
    <property type="match status" value="1"/>
</dbReference>
<dbReference type="EMBL" id="FP929052">
    <property type="protein sequence ID" value="CBL18129.1"/>
    <property type="molecule type" value="Genomic_DNA"/>
</dbReference>
<reference evidence="1" key="1">
    <citation type="submission" date="2010-03" db="EMBL/GenBank/DDBJ databases">
        <title>The genome sequence of Ruminococcus sp. 18P13.</title>
        <authorList>
            <consortium name="metaHIT consortium -- http://www.metahit.eu/"/>
            <person name="Pajon A."/>
            <person name="Turner K."/>
            <person name="Parkhill J."/>
            <person name="Bernalier A."/>
        </authorList>
    </citation>
    <scope>NUCLEOTIDE SEQUENCE [LARGE SCALE GENOMIC DNA]</scope>
    <source>
        <strain evidence="1">Type strain: 18P13</strain>
    </source>
</reference>
<dbReference type="OrthoDB" id="9810309at2"/>
<dbReference type="Proteomes" id="UP000007054">
    <property type="component" value="Chromosome"/>
</dbReference>
<protein>
    <submittedName>
        <fullName evidence="1">ATP:corrinoid adenosyltransferase</fullName>
        <ecNumber evidence="1">2.5.1.17</ecNumber>
    </submittedName>
</protein>
<sequence>MTHYYYGNGKGKTTAALGMAVRAAGHGLPVCVVQFLKGSFSGEVKSLGVLPQVTLIRLPKDYGFSFQMTQQQMQEITAQHSHMLESAAAWAKQHPDGLLILDEIGDAVELKLIDVDLVKQLVMHPMAEQIYTGHAEQPLFTEHADYVTECRCVRHPHQSGVQARKGIEY</sequence>
<dbReference type="RefSeq" id="WP_015559035.1">
    <property type="nucleotide sequence ID" value="NC_021039.1"/>
</dbReference>
<dbReference type="InterPro" id="IPR027417">
    <property type="entry name" value="P-loop_NTPase"/>
</dbReference>
<dbReference type="SUPFAM" id="SSF52540">
    <property type="entry name" value="P-loop containing nucleoside triphosphate hydrolases"/>
    <property type="match status" value="1"/>
</dbReference>
<keyword evidence="2" id="KW-1185">Reference proteome</keyword>